<keyword evidence="3" id="KW-1185">Reference proteome</keyword>
<dbReference type="Pfam" id="PF04657">
    <property type="entry name" value="DMT_YdcZ"/>
    <property type="match status" value="1"/>
</dbReference>
<dbReference type="PANTHER" id="PTHR34821">
    <property type="entry name" value="INNER MEMBRANE PROTEIN YDCZ"/>
    <property type="match status" value="1"/>
</dbReference>
<protein>
    <submittedName>
        <fullName evidence="2">DMT family transporter</fullName>
    </submittedName>
</protein>
<evidence type="ECO:0000256" key="1">
    <source>
        <dbReference type="SAM" id="Phobius"/>
    </source>
</evidence>
<sequence length="148" mass="15168">MADSFRYALIMLSAGIGIPVLAALNAQLGARIGSPAAAASVLFVVACLAALLVTGTTGSLAKVALIPAQPRHLLLAGLLVAFYVLSITWVAPRFGIGNAIFFVLLGQLISATLIDQFGLFGAAVRTVGPMRIAGLCLMAIGVFLCQKA</sequence>
<keyword evidence="1" id="KW-0472">Membrane</keyword>
<dbReference type="Proteomes" id="UP001652542">
    <property type="component" value="Unassembled WGS sequence"/>
</dbReference>
<feature type="transmembrane region" description="Helical" evidence="1">
    <location>
        <begin position="6"/>
        <end position="24"/>
    </location>
</feature>
<name>A0ABT2ZEI2_9RHOB</name>
<dbReference type="PANTHER" id="PTHR34821:SF2">
    <property type="entry name" value="INNER MEMBRANE PROTEIN YDCZ"/>
    <property type="match status" value="1"/>
</dbReference>
<reference evidence="2 3" key="1">
    <citation type="submission" date="2022-10" db="EMBL/GenBank/DDBJ databases">
        <title>Defluviimonas sp. nov., isolated from ocean surface water.</title>
        <authorList>
            <person name="He W."/>
            <person name="Wang L."/>
            <person name="Zhang D.-F."/>
        </authorList>
    </citation>
    <scope>NUCLEOTIDE SEQUENCE [LARGE SCALE GENOMIC DNA]</scope>
    <source>
        <strain evidence="2 3">WL0002</strain>
    </source>
</reference>
<keyword evidence="1" id="KW-1133">Transmembrane helix</keyword>
<gene>
    <name evidence="2" type="ORF">OEW28_12770</name>
</gene>
<dbReference type="InterPro" id="IPR006750">
    <property type="entry name" value="YdcZ"/>
</dbReference>
<feature type="transmembrane region" description="Helical" evidence="1">
    <location>
        <begin position="73"/>
        <end position="92"/>
    </location>
</feature>
<feature type="transmembrane region" description="Helical" evidence="1">
    <location>
        <begin position="36"/>
        <end position="53"/>
    </location>
</feature>
<dbReference type="EMBL" id="JAOWKY010000003">
    <property type="protein sequence ID" value="MCV2869500.1"/>
    <property type="molecule type" value="Genomic_DNA"/>
</dbReference>
<dbReference type="RefSeq" id="WP_263735155.1">
    <property type="nucleotide sequence ID" value="NZ_JAOWKY010000003.1"/>
</dbReference>
<accession>A0ABT2ZEI2</accession>
<proteinExistence type="predicted"/>
<keyword evidence="1" id="KW-0812">Transmembrane</keyword>
<evidence type="ECO:0000313" key="3">
    <source>
        <dbReference type="Proteomes" id="UP001652542"/>
    </source>
</evidence>
<organism evidence="2 3">
    <name type="scientific">Albidovulum marisflavi</name>
    <dbReference type="NCBI Taxonomy" id="2984159"/>
    <lineage>
        <taxon>Bacteria</taxon>
        <taxon>Pseudomonadati</taxon>
        <taxon>Pseudomonadota</taxon>
        <taxon>Alphaproteobacteria</taxon>
        <taxon>Rhodobacterales</taxon>
        <taxon>Paracoccaceae</taxon>
        <taxon>Albidovulum</taxon>
    </lineage>
</organism>
<evidence type="ECO:0000313" key="2">
    <source>
        <dbReference type="EMBL" id="MCV2869500.1"/>
    </source>
</evidence>
<comment type="caution">
    <text evidence="2">The sequence shown here is derived from an EMBL/GenBank/DDBJ whole genome shotgun (WGS) entry which is preliminary data.</text>
</comment>
<feature type="transmembrane region" description="Helical" evidence="1">
    <location>
        <begin position="128"/>
        <end position="145"/>
    </location>
</feature>